<protein>
    <recommendedName>
        <fullName evidence="3">Cystatin domain-containing protein</fullName>
    </recommendedName>
</protein>
<dbReference type="AlphaFoldDB" id="A0A3P6FYB7"/>
<organism evidence="2">
    <name type="scientific">Brassica oleracea</name>
    <name type="common">Wild cabbage</name>
    <dbReference type="NCBI Taxonomy" id="3712"/>
    <lineage>
        <taxon>Eukaryota</taxon>
        <taxon>Viridiplantae</taxon>
        <taxon>Streptophyta</taxon>
        <taxon>Embryophyta</taxon>
        <taxon>Tracheophyta</taxon>
        <taxon>Spermatophyta</taxon>
        <taxon>Magnoliopsida</taxon>
        <taxon>eudicotyledons</taxon>
        <taxon>Gunneridae</taxon>
        <taxon>Pentapetalae</taxon>
        <taxon>rosids</taxon>
        <taxon>malvids</taxon>
        <taxon>Brassicales</taxon>
        <taxon>Brassicaceae</taxon>
        <taxon>Brassiceae</taxon>
        <taxon>Brassica</taxon>
    </lineage>
</organism>
<gene>
    <name evidence="2" type="ORF">BOLC5T34836H</name>
</gene>
<sequence>METSTGVDTSLLGKRKLEETDDQEDSGEEEVDGDEEEGSDFYWEKDSFDGREYHPSDDSEYSDEDLQERARITGREFVGNMACECVEKHNRRNNKNVKFEHVLRANFDPGAKTKYYITFAARESDSPDAPLVEYQAKAVWSAGITYPIFCRPAPPPPIQRINHLFLKAISTFKVGLTIDMDTKSSEESSIETEPMETSTGVDTSLLGKRKLEETDDQEDSGEEEVDGDEEEEEGSDFYWEKDSFDGREYHPSDDSEYSDEDLQERARYYNRTVIETKGFFESSGKIPFYTWSGIVVASHRDLETKMYGGITGREFVGNMACECVEKHNRRNNKNVKFEHVLRANFDPGAKTKYYITFAARESDSPDAPLVEYQAKAVWSAGITYPIFCRPAPPSPKH</sequence>
<dbReference type="NCBIfam" id="TIGR01638">
    <property type="entry name" value="Atha_cystat_rel"/>
    <property type="match status" value="2"/>
</dbReference>
<evidence type="ECO:0000313" key="2">
    <source>
        <dbReference type="EMBL" id="VDD47289.1"/>
    </source>
</evidence>
<feature type="region of interest" description="Disordered" evidence="1">
    <location>
        <begin position="1"/>
        <end position="66"/>
    </location>
</feature>
<dbReference type="InterPro" id="IPR006525">
    <property type="entry name" value="Cystatin-related_pln"/>
</dbReference>
<evidence type="ECO:0000256" key="1">
    <source>
        <dbReference type="SAM" id="MobiDB-lite"/>
    </source>
</evidence>
<accession>A0A3P6FYB7</accession>
<feature type="region of interest" description="Disordered" evidence="1">
    <location>
        <begin position="184"/>
        <end position="261"/>
    </location>
</feature>
<feature type="compositionally biased region" description="Acidic residues" evidence="1">
    <location>
        <begin position="19"/>
        <end position="39"/>
    </location>
</feature>
<dbReference type="EMBL" id="LR031877">
    <property type="protein sequence ID" value="VDD47289.1"/>
    <property type="molecule type" value="Genomic_DNA"/>
</dbReference>
<dbReference type="Gene3D" id="3.10.450.10">
    <property type="match status" value="2"/>
</dbReference>
<dbReference type="PANTHER" id="PTHR31228:SF3">
    <property type="entry name" value="CYSTATIN-LIKE PROTEIN"/>
    <property type="match status" value="1"/>
</dbReference>
<feature type="compositionally biased region" description="Basic and acidic residues" evidence="1">
    <location>
        <begin position="238"/>
        <end position="253"/>
    </location>
</feature>
<proteinExistence type="predicted"/>
<reference evidence="2" key="1">
    <citation type="submission" date="2018-11" db="EMBL/GenBank/DDBJ databases">
        <authorList>
            <consortium name="Genoscope - CEA"/>
            <person name="William W."/>
        </authorList>
    </citation>
    <scope>NUCLEOTIDE SEQUENCE</scope>
</reference>
<feature type="compositionally biased region" description="Basic and acidic residues" evidence="1">
    <location>
        <begin position="42"/>
        <end position="57"/>
    </location>
</feature>
<name>A0A3P6FYB7_BRAOL</name>
<dbReference type="PANTHER" id="PTHR31228">
    <property type="entry name" value="CYSTATIN/MONELLIN SUPERFAMILY PROTEIN"/>
    <property type="match status" value="1"/>
</dbReference>
<feature type="compositionally biased region" description="Acidic residues" evidence="1">
    <location>
        <begin position="213"/>
        <end position="235"/>
    </location>
</feature>
<evidence type="ECO:0008006" key="3">
    <source>
        <dbReference type="Google" id="ProtNLM"/>
    </source>
</evidence>